<evidence type="ECO:0000259" key="2">
    <source>
        <dbReference type="Pfam" id="PF01243"/>
    </source>
</evidence>
<dbReference type="InterPro" id="IPR011576">
    <property type="entry name" value="Pyridox_Oxase_N"/>
</dbReference>
<organism evidence="3 4">
    <name type="scientific">Pandoraea captiosa</name>
    <dbReference type="NCBI Taxonomy" id="2508302"/>
    <lineage>
        <taxon>Bacteria</taxon>
        <taxon>Pseudomonadati</taxon>
        <taxon>Pseudomonadota</taxon>
        <taxon>Betaproteobacteria</taxon>
        <taxon>Burkholderiales</taxon>
        <taxon>Burkholderiaceae</taxon>
        <taxon>Pandoraea</taxon>
    </lineage>
</organism>
<proteinExistence type="predicted"/>
<dbReference type="NCBIfam" id="TIGR04025">
    <property type="entry name" value="PPOX_FMN_DR2398"/>
    <property type="match status" value="1"/>
</dbReference>
<dbReference type="EMBL" id="CABPSQ010000003">
    <property type="protein sequence ID" value="VVE66950.1"/>
    <property type="molecule type" value="Genomic_DNA"/>
</dbReference>
<evidence type="ECO:0000313" key="4">
    <source>
        <dbReference type="Proteomes" id="UP000414136"/>
    </source>
</evidence>
<dbReference type="RefSeq" id="WP_150625439.1">
    <property type="nucleotide sequence ID" value="NZ_CABPSQ010000003.1"/>
</dbReference>
<dbReference type="PANTHER" id="PTHR42815">
    <property type="entry name" value="FAD-BINDING, PUTATIVE (AFU_ORTHOLOGUE AFUA_6G07600)-RELATED"/>
    <property type="match status" value="1"/>
</dbReference>
<dbReference type="Pfam" id="PF01243">
    <property type="entry name" value="PNPOx_N"/>
    <property type="match status" value="1"/>
</dbReference>
<dbReference type="AlphaFoldDB" id="A0A5E5A487"/>
<dbReference type="InterPro" id="IPR024029">
    <property type="entry name" value="Pyridox_Oxase_FMN-dep"/>
</dbReference>
<dbReference type="SUPFAM" id="SSF50475">
    <property type="entry name" value="FMN-binding split barrel"/>
    <property type="match status" value="1"/>
</dbReference>
<accession>A0A5E5A487</accession>
<dbReference type="PANTHER" id="PTHR42815:SF2">
    <property type="entry name" value="FAD-BINDING, PUTATIVE (AFU_ORTHOLOGUE AFUA_6G07600)-RELATED"/>
    <property type="match status" value="1"/>
</dbReference>
<reference evidence="3 4" key="1">
    <citation type="submission" date="2019-08" db="EMBL/GenBank/DDBJ databases">
        <authorList>
            <person name="Peeters C."/>
        </authorList>
    </citation>
    <scope>NUCLEOTIDE SEQUENCE [LARGE SCALE GENOMIC DNA]</scope>
    <source>
        <strain evidence="3 4">LMG 31118</strain>
    </source>
</reference>
<feature type="region of interest" description="Disordered" evidence="1">
    <location>
        <begin position="166"/>
        <end position="189"/>
    </location>
</feature>
<gene>
    <name evidence="3" type="ORF">PCA31118_02414</name>
</gene>
<protein>
    <submittedName>
        <fullName evidence="3">Pyridoxamine 5'-phosphate oxidase</fullName>
    </submittedName>
</protein>
<evidence type="ECO:0000256" key="1">
    <source>
        <dbReference type="SAM" id="MobiDB-lite"/>
    </source>
</evidence>
<feature type="domain" description="Pyridoxamine 5'-phosphate oxidase N-terminal" evidence="2">
    <location>
        <begin position="31"/>
        <end position="150"/>
    </location>
</feature>
<dbReference type="Proteomes" id="UP000414136">
    <property type="component" value="Unassembled WGS sequence"/>
</dbReference>
<name>A0A5E5A487_9BURK</name>
<dbReference type="OrthoDB" id="9796486at2"/>
<dbReference type="Gene3D" id="2.30.110.10">
    <property type="entry name" value="Electron Transport, Fmn-binding Protein, Chain A"/>
    <property type="match status" value="1"/>
</dbReference>
<keyword evidence="4" id="KW-1185">Reference proteome</keyword>
<evidence type="ECO:0000313" key="3">
    <source>
        <dbReference type="EMBL" id="VVE66950.1"/>
    </source>
</evidence>
<dbReference type="InterPro" id="IPR012349">
    <property type="entry name" value="Split_barrel_FMN-bd"/>
</dbReference>
<sequence length="204" mass="22622">MTHDVTSVEQLEAIYGEPSERAIWKELTYLNEDYQAFVKACPFVVLASVGEGGTDCSPKGDPAGFVQILDERTLVVPDRPGNNRIDNLRNIVNDPRVSILFLIPGVGETLRVNGHARVSVDPALLSRFEVNGKLPKTVIVVSIDRVYYHCAKAIVRSRLWDKESQVPRESLPSPGAMHRRLSGGTFDGQAYDRDLEKNTLAGLY</sequence>